<comment type="caution">
    <text evidence="1">The sequence shown here is derived from an EMBL/GenBank/DDBJ whole genome shotgun (WGS) entry which is preliminary data.</text>
</comment>
<name>A0ABR2FGB3_9ROSI</name>
<evidence type="ECO:0000313" key="1">
    <source>
        <dbReference type="EMBL" id="KAK8579900.1"/>
    </source>
</evidence>
<sequence>MVRPFGDSSKGSSGPVASTSEVVSVSVSLDLSKHVAVRVINHSKTKVEVSGKVKKTNKDTLKMVQGNEMALGKNDNMLPSLSEQKHDRTKGIEKGKIQDSSDSGHVVSQRLSRVMSAARLGPYPSLKKQHEGVENTYLNVVNIGEWIGELARTLADKPLPETIVSHEMLEPITEENNGIVASNNNAPVDADLPR</sequence>
<keyword evidence="2" id="KW-1185">Reference proteome</keyword>
<accession>A0ABR2FGB3</accession>
<reference evidence="1 2" key="1">
    <citation type="journal article" date="2024" name="G3 (Bethesda)">
        <title>Genome assembly of Hibiscus sabdariffa L. provides insights into metabolisms of medicinal natural products.</title>
        <authorList>
            <person name="Kim T."/>
        </authorList>
    </citation>
    <scope>NUCLEOTIDE SEQUENCE [LARGE SCALE GENOMIC DNA]</scope>
    <source>
        <strain evidence="1">TK-2024</strain>
        <tissue evidence="1">Old leaves</tissue>
    </source>
</reference>
<dbReference type="EMBL" id="JBBPBM010000006">
    <property type="protein sequence ID" value="KAK8579900.1"/>
    <property type="molecule type" value="Genomic_DNA"/>
</dbReference>
<gene>
    <name evidence="1" type="ORF">V6N12_070202</name>
</gene>
<dbReference type="Proteomes" id="UP001472677">
    <property type="component" value="Unassembled WGS sequence"/>
</dbReference>
<organism evidence="1 2">
    <name type="scientific">Hibiscus sabdariffa</name>
    <name type="common">roselle</name>
    <dbReference type="NCBI Taxonomy" id="183260"/>
    <lineage>
        <taxon>Eukaryota</taxon>
        <taxon>Viridiplantae</taxon>
        <taxon>Streptophyta</taxon>
        <taxon>Embryophyta</taxon>
        <taxon>Tracheophyta</taxon>
        <taxon>Spermatophyta</taxon>
        <taxon>Magnoliopsida</taxon>
        <taxon>eudicotyledons</taxon>
        <taxon>Gunneridae</taxon>
        <taxon>Pentapetalae</taxon>
        <taxon>rosids</taxon>
        <taxon>malvids</taxon>
        <taxon>Malvales</taxon>
        <taxon>Malvaceae</taxon>
        <taxon>Malvoideae</taxon>
        <taxon>Hibiscus</taxon>
    </lineage>
</organism>
<evidence type="ECO:0000313" key="2">
    <source>
        <dbReference type="Proteomes" id="UP001472677"/>
    </source>
</evidence>
<protein>
    <submittedName>
        <fullName evidence="1">Uncharacterized protein</fullName>
    </submittedName>
</protein>
<proteinExistence type="predicted"/>